<protein>
    <submittedName>
        <fullName evidence="3">Pimeloyl-ACP methyl ester carboxylesterase</fullName>
    </submittedName>
</protein>
<reference evidence="3 4" key="1">
    <citation type="submission" date="2016-11" db="EMBL/GenBank/DDBJ databases">
        <authorList>
            <person name="Jaros S."/>
            <person name="Januszkiewicz K."/>
            <person name="Wedrychowicz H."/>
        </authorList>
    </citation>
    <scope>NUCLEOTIDE SEQUENCE [LARGE SCALE GENOMIC DNA]</scope>
    <source>
        <strain evidence="3 4">DSM 45627</strain>
    </source>
</reference>
<dbReference type="Pfam" id="PF00561">
    <property type="entry name" value="Abhydrolase_1"/>
    <property type="match status" value="1"/>
</dbReference>
<name>A0A1M5DP14_9ACTN</name>
<dbReference type="OrthoDB" id="2987348at2"/>
<organism evidence="3 4">
    <name type="scientific">Jatrophihabitans endophyticus</name>
    <dbReference type="NCBI Taxonomy" id="1206085"/>
    <lineage>
        <taxon>Bacteria</taxon>
        <taxon>Bacillati</taxon>
        <taxon>Actinomycetota</taxon>
        <taxon>Actinomycetes</taxon>
        <taxon>Jatrophihabitantales</taxon>
        <taxon>Jatrophihabitantaceae</taxon>
        <taxon>Jatrophihabitans</taxon>
    </lineage>
</organism>
<dbReference type="Proteomes" id="UP000186132">
    <property type="component" value="Unassembled WGS sequence"/>
</dbReference>
<keyword evidence="4" id="KW-1185">Reference proteome</keyword>
<feature type="domain" description="AB hydrolase-1" evidence="2">
    <location>
        <begin position="23"/>
        <end position="257"/>
    </location>
</feature>
<sequence>MDSFSRQGLVFDVTDSGPADGEVVVLLHGFPQNRHEWTGVTPQLTAAGCRVLAPDQRGYSPGARPAGRRAYVQSELVADVVALIDAAGVEKVHVVGHDWGALVAWALTSRHPERVRTLTAVSVPHPKAFAYAMPRGQALKSWYMAAFQLPAVPERFLPTPRGLALLGGKGLTTEQMKAYVEPLGRDGLTGALNWYRALPWSQREKGYARRSTVPTTYVWSDGDVALGRAGAEATERFVDAPYRFAVLPGLSHWIPDEAPDALAELILDRITAVAE</sequence>
<evidence type="ECO:0000259" key="2">
    <source>
        <dbReference type="Pfam" id="PF00561"/>
    </source>
</evidence>
<dbReference type="GO" id="GO:0016787">
    <property type="term" value="F:hydrolase activity"/>
    <property type="evidence" value="ECO:0007669"/>
    <property type="project" value="UniProtKB-KW"/>
</dbReference>
<dbReference type="InterPro" id="IPR029058">
    <property type="entry name" value="AB_hydrolase_fold"/>
</dbReference>
<dbReference type="SUPFAM" id="SSF53474">
    <property type="entry name" value="alpha/beta-Hydrolases"/>
    <property type="match status" value="1"/>
</dbReference>
<evidence type="ECO:0000313" key="3">
    <source>
        <dbReference type="EMBL" id="SHF68727.1"/>
    </source>
</evidence>
<dbReference type="PANTHER" id="PTHR43329">
    <property type="entry name" value="EPOXIDE HYDROLASE"/>
    <property type="match status" value="1"/>
</dbReference>
<evidence type="ECO:0000256" key="1">
    <source>
        <dbReference type="ARBA" id="ARBA00022801"/>
    </source>
</evidence>
<dbReference type="EMBL" id="FQVU01000001">
    <property type="protein sequence ID" value="SHF68727.1"/>
    <property type="molecule type" value="Genomic_DNA"/>
</dbReference>
<proteinExistence type="predicted"/>
<dbReference type="InterPro" id="IPR000073">
    <property type="entry name" value="AB_hydrolase_1"/>
</dbReference>
<keyword evidence="1" id="KW-0378">Hydrolase</keyword>
<dbReference type="AlphaFoldDB" id="A0A1M5DP14"/>
<gene>
    <name evidence="3" type="ORF">SAMN05443575_0647</name>
</gene>
<dbReference type="Gene3D" id="3.40.50.1820">
    <property type="entry name" value="alpha/beta hydrolase"/>
    <property type="match status" value="1"/>
</dbReference>
<dbReference type="PRINTS" id="PR00412">
    <property type="entry name" value="EPOXHYDRLASE"/>
</dbReference>
<dbReference type="STRING" id="1206085.SAMN05443575_0647"/>
<dbReference type="RefSeq" id="WP_073385809.1">
    <property type="nucleotide sequence ID" value="NZ_FQVU01000001.1"/>
</dbReference>
<dbReference type="InterPro" id="IPR000639">
    <property type="entry name" value="Epox_hydrolase-like"/>
</dbReference>
<accession>A0A1M5DP14</accession>
<evidence type="ECO:0000313" key="4">
    <source>
        <dbReference type="Proteomes" id="UP000186132"/>
    </source>
</evidence>